<evidence type="ECO:0000313" key="2">
    <source>
        <dbReference type="EMBL" id="MBW81390.1"/>
    </source>
</evidence>
<keyword evidence="1" id="KW-0472">Membrane</keyword>
<accession>A0A2P2IJI2</accession>
<name>A0A2P2IJI2_RHIMU</name>
<keyword evidence="1" id="KW-0812">Transmembrane</keyword>
<keyword evidence="1" id="KW-1133">Transmembrane helix</keyword>
<sequence length="47" mass="5470">MYWSWKTQHESLIRLIFYLSPLVSLTLFPSVSTLQLCGVIPCNAWRA</sequence>
<dbReference type="EMBL" id="GGEC01000907">
    <property type="protein sequence ID" value="MBW81390.1"/>
    <property type="molecule type" value="Transcribed_RNA"/>
</dbReference>
<reference evidence="2" key="1">
    <citation type="submission" date="2018-02" db="EMBL/GenBank/DDBJ databases">
        <title>Rhizophora mucronata_Transcriptome.</title>
        <authorList>
            <person name="Meera S.P."/>
            <person name="Sreeshan A."/>
            <person name="Augustine A."/>
        </authorList>
    </citation>
    <scope>NUCLEOTIDE SEQUENCE</scope>
    <source>
        <tissue evidence="2">Leaf</tissue>
    </source>
</reference>
<protein>
    <submittedName>
        <fullName evidence="2">Uncharacterized protein</fullName>
    </submittedName>
</protein>
<organism evidence="2">
    <name type="scientific">Rhizophora mucronata</name>
    <name type="common">Asiatic mangrove</name>
    <dbReference type="NCBI Taxonomy" id="61149"/>
    <lineage>
        <taxon>Eukaryota</taxon>
        <taxon>Viridiplantae</taxon>
        <taxon>Streptophyta</taxon>
        <taxon>Embryophyta</taxon>
        <taxon>Tracheophyta</taxon>
        <taxon>Spermatophyta</taxon>
        <taxon>Magnoliopsida</taxon>
        <taxon>eudicotyledons</taxon>
        <taxon>Gunneridae</taxon>
        <taxon>Pentapetalae</taxon>
        <taxon>rosids</taxon>
        <taxon>fabids</taxon>
        <taxon>Malpighiales</taxon>
        <taxon>Rhizophoraceae</taxon>
        <taxon>Rhizophora</taxon>
    </lineage>
</organism>
<proteinExistence type="predicted"/>
<dbReference type="AlphaFoldDB" id="A0A2P2IJI2"/>
<feature type="transmembrane region" description="Helical" evidence="1">
    <location>
        <begin position="12"/>
        <end position="31"/>
    </location>
</feature>
<evidence type="ECO:0000256" key="1">
    <source>
        <dbReference type="SAM" id="Phobius"/>
    </source>
</evidence>